<organism evidence="2 3">
    <name type="scientific">Hymenobacter glaciei</name>
    <dbReference type="NCBI Taxonomy" id="877209"/>
    <lineage>
        <taxon>Bacteria</taxon>
        <taxon>Pseudomonadati</taxon>
        <taxon>Bacteroidota</taxon>
        <taxon>Cytophagia</taxon>
        <taxon>Cytophagales</taxon>
        <taxon>Hymenobacteraceae</taxon>
        <taxon>Hymenobacter</taxon>
    </lineage>
</organism>
<dbReference type="RefSeq" id="WP_345052700.1">
    <property type="nucleotide sequence ID" value="NZ_BAABDK010000013.1"/>
</dbReference>
<keyword evidence="3" id="KW-1185">Reference proteome</keyword>
<evidence type="ECO:0000313" key="2">
    <source>
        <dbReference type="EMBL" id="GAA4032789.1"/>
    </source>
</evidence>
<evidence type="ECO:0000313" key="3">
    <source>
        <dbReference type="Proteomes" id="UP001501469"/>
    </source>
</evidence>
<proteinExistence type="predicted"/>
<dbReference type="PROSITE" id="PS50930">
    <property type="entry name" value="HTH_LYTTR"/>
    <property type="match status" value="1"/>
</dbReference>
<gene>
    <name evidence="2" type="ORF">GCM10022409_16340</name>
</gene>
<protein>
    <recommendedName>
        <fullName evidence="1">HTH LytTR-type domain-containing protein</fullName>
    </recommendedName>
</protein>
<accession>A0ABP7TY66</accession>
<dbReference type="InterPro" id="IPR007492">
    <property type="entry name" value="LytTR_DNA-bd_dom"/>
</dbReference>
<dbReference type="Gene3D" id="2.40.50.1020">
    <property type="entry name" value="LytTr DNA-binding domain"/>
    <property type="match status" value="1"/>
</dbReference>
<dbReference type="EMBL" id="BAABDK010000013">
    <property type="protein sequence ID" value="GAA4032789.1"/>
    <property type="molecule type" value="Genomic_DNA"/>
</dbReference>
<reference evidence="3" key="1">
    <citation type="journal article" date="2019" name="Int. J. Syst. Evol. Microbiol.">
        <title>The Global Catalogue of Microorganisms (GCM) 10K type strain sequencing project: providing services to taxonomists for standard genome sequencing and annotation.</title>
        <authorList>
            <consortium name="The Broad Institute Genomics Platform"/>
            <consortium name="The Broad Institute Genome Sequencing Center for Infectious Disease"/>
            <person name="Wu L."/>
            <person name="Ma J."/>
        </authorList>
    </citation>
    <scope>NUCLEOTIDE SEQUENCE [LARGE SCALE GENOMIC DNA]</scope>
    <source>
        <strain evidence="3">JCM 17225</strain>
    </source>
</reference>
<feature type="domain" description="HTH LytTR-type" evidence="1">
    <location>
        <begin position="1"/>
        <end position="45"/>
    </location>
</feature>
<evidence type="ECO:0000259" key="1">
    <source>
        <dbReference type="PROSITE" id="PS50930"/>
    </source>
</evidence>
<dbReference type="Proteomes" id="UP001501469">
    <property type="component" value="Unassembled WGS sequence"/>
</dbReference>
<sequence>MRTHNSYLVNLASVERLSGNVLLVGPREVPVHCSHRQKVLRQLQLR</sequence>
<name>A0ABP7TY66_9BACT</name>
<comment type="caution">
    <text evidence="2">The sequence shown here is derived from an EMBL/GenBank/DDBJ whole genome shotgun (WGS) entry which is preliminary data.</text>
</comment>